<protein>
    <submittedName>
        <fullName evidence="17">Iron complex outermembrane receptor protein</fullName>
    </submittedName>
</protein>
<keyword evidence="10 11" id="KW-0998">Cell outer membrane</keyword>
<evidence type="ECO:0000256" key="8">
    <source>
        <dbReference type="ARBA" id="ARBA00023077"/>
    </source>
</evidence>
<dbReference type="Pfam" id="PF07715">
    <property type="entry name" value="Plug"/>
    <property type="match status" value="1"/>
</dbReference>
<name>A0ABU1MI62_9SPHN</name>
<evidence type="ECO:0000256" key="12">
    <source>
        <dbReference type="RuleBase" id="RU003357"/>
    </source>
</evidence>
<keyword evidence="2 11" id="KW-0813">Transport</keyword>
<evidence type="ECO:0000256" key="14">
    <source>
        <dbReference type="SAM" id="SignalP"/>
    </source>
</evidence>
<keyword evidence="14" id="KW-0732">Signal</keyword>
<evidence type="ECO:0000313" key="17">
    <source>
        <dbReference type="EMBL" id="MDR6509863.1"/>
    </source>
</evidence>
<feature type="region of interest" description="Disordered" evidence="13">
    <location>
        <begin position="28"/>
        <end position="47"/>
    </location>
</feature>
<keyword evidence="17" id="KW-0675">Receptor</keyword>
<dbReference type="PANTHER" id="PTHR32552:SF81">
    <property type="entry name" value="TONB-DEPENDENT OUTER MEMBRANE RECEPTOR"/>
    <property type="match status" value="1"/>
</dbReference>
<accession>A0ABU1MI62</accession>
<keyword evidence="4" id="KW-0410">Iron transport</keyword>
<sequence>MHFDIRPAVSIVALAAALAMPAAAHAASAQSPDGPAQQAPAAAAPEQPQAGLAEIVVTAQRRTENLQRAAIPVSAVAGDVLTKQSVTRADDLTRLVPALQVAPAASFTQIYLRGIGTFGANAFAEQGVAFNLDGVYLSRPAAPAALFYDLERMEVLKGPQGTLYGRNATGGAVNLITVKPKLGEASGFVTGEYGNYNAIKASGAINLPLGSQAALRISAQHAQHDGYYSDGYDDEDTTAVRGQLRFDTGDGFNANLMVDYGDVGGKGLGGTIMPLLAGKDRLGPSDPRVLAEYLSRAPTAPVPQIIARGDGYQNNKYYGALVTVNADLGFAKLTVIPAWRRTDLDFVNYSSSFLIDVTEKSDQMSLEARLGNQNAQLKWVLGSYYFTESVKAKQFFDQGNNGTRINSNLGTDSYAVFGEATYSLTPRWRLTGGLRYTHDTKTQQTEAHTYPFVGFVPPAYPNFTPIVLDLTTNATTDVNFSKVTWKAGMEFDAGPHSLLYATVSTGFKSGILFSALGQNYSRPERLTAYTIGTKNRFFANTLQVNVEGFYWDYRDQQISHLAPVQVAATPAGAIYGPVFATENAGAAKLYGAEAEVLWQPTRNDLFSLNVQYLHATYDSLQYKAYSTTGPAPVVGCAITPTALMGASAAARIYNVDCSGKSLVNAPRWVVNAGYDHTFDIGSAGRIIAAVDTRVESSRYLSIDYLDLGRQGAYMMSNARLTWENAPGSLAITGFVNNLENALVFANSTQSPGKPGVIYNQMRPPRTYGVRGTLKF</sequence>
<reference evidence="17 18" key="1">
    <citation type="submission" date="2023-07" db="EMBL/GenBank/DDBJ databases">
        <title>Sorghum-associated microbial communities from plants grown in Nebraska, USA.</title>
        <authorList>
            <person name="Schachtman D."/>
        </authorList>
    </citation>
    <scope>NUCLEOTIDE SEQUENCE [LARGE SCALE GENOMIC DNA]</scope>
    <source>
        <strain evidence="17 18">DS1027</strain>
    </source>
</reference>
<dbReference type="Proteomes" id="UP001184150">
    <property type="component" value="Unassembled WGS sequence"/>
</dbReference>
<keyword evidence="8 12" id="KW-0798">TonB box</keyword>
<dbReference type="PANTHER" id="PTHR32552">
    <property type="entry name" value="FERRICHROME IRON RECEPTOR-RELATED"/>
    <property type="match status" value="1"/>
</dbReference>
<evidence type="ECO:0000256" key="1">
    <source>
        <dbReference type="ARBA" id="ARBA00004571"/>
    </source>
</evidence>
<evidence type="ECO:0000256" key="6">
    <source>
        <dbReference type="ARBA" id="ARBA00023004"/>
    </source>
</evidence>
<dbReference type="SUPFAM" id="SSF56935">
    <property type="entry name" value="Porins"/>
    <property type="match status" value="1"/>
</dbReference>
<dbReference type="EMBL" id="JAVDRD010000001">
    <property type="protein sequence ID" value="MDR6509863.1"/>
    <property type="molecule type" value="Genomic_DNA"/>
</dbReference>
<evidence type="ECO:0000259" key="16">
    <source>
        <dbReference type="Pfam" id="PF07715"/>
    </source>
</evidence>
<evidence type="ECO:0000259" key="15">
    <source>
        <dbReference type="Pfam" id="PF00593"/>
    </source>
</evidence>
<comment type="caution">
    <text evidence="17">The sequence shown here is derived from an EMBL/GenBank/DDBJ whole genome shotgun (WGS) entry which is preliminary data.</text>
</comment>
<dbReference type="InterPro" id="IPR036942">
    <property type="entry name" value="Beta-barrel_TonB_sf"/>
</dbReference>
<gene>
    <name evidence="17" type="ORF">J2792_000703</name>
</gene>
<proteinExistence type="inferred from homology"/>
<feature type="signal peptide" evidence="14">
    <location>
        <begin position="1"/>
        <end position="26"/>
    </location>
</feature>
<feature type="domain" description="TonB-dependent receptor plug" evidence="16">
    <location>
        <begin position="67"/>
        <end position="172"/>
    </location>
</feature>
<organism evidence="17 18">
    <name type="scientific">Novosphingobium capsulatum</name>
    <dbReference type="NCBI Taxonomy" id="13688"/>
    <lineage>
        <taxon>Bacteria</taxon>
        <taxon>Pseudomonadati</taxon>
        <taxon>Pseudomonadota</taxon>
        <taxon>Alphaproteobacteria</taxon>
        <taxon>Sphingomonadales</taxon>
        <taxon>Sphingomonadaceae</taxon>
        <taxon>Novosphingobium</taxon>
    </lineage>
</organism>
<evidence type="ECO:0000313" key="18">
    <source>
        <dbReference type="Proteomes" id="UP001184150"/>
    </source>
</evidence>
<dbReference type="Gene3D" id="2.40.170.20">
    <property type="entry name" value="TonB-dependent receptor, beta-barrel domain"/>
    <property type="match status" value="1"/>
</dbReference>
<comment type="subcellular location">
    <subcellularLocation>
        <location evidence="1 11">Cell outer membrane</location>
        <topology evidence="1 11">Multi-pass membrane protein</topology>
    </subcellularLocation>
</comment>
<evidence type="ECO:0000256" key="4">
    <source>
        <dbReference type="ARBA" id="ARBA00022496"/>
    </source>
</evidence>
<evidence type="ECO:0000256" key="3">
    <source>
        <dbReference type="ARBA" id="ARBA00022452"/>
    </source>
</evidence>
<keyword evidence="3 11" id="KW-1134">Transmembrane beta strand</keyword>
<evidence type="ECO:0000256" key="7">
    <source>
        <dbReference type="ARBA" id="ARBA00023065"/>
    </source>
</evidence>
<evidence type="ECO:0000256" key="10">
    <source>
        <dbReference type="ARBA" id="ARBA00023237"/>
    </source>
</evidence>
<feature type="chain" id="PRO_5045685137" evidence="14">
    <location>
        <begin position="27"/>
        <end position="775"/>
    </location>
</feature>
<keyword evidence="18" id="KW-1185">Reference proteome</keyword>
<keyword evidence="9 11" id="KW-0472">Membrane</keyword>
<feature type="domain" description="TonB-dependent receptor-like beta-barrel" evidence="15">
    <location>
        <begin position="227"/>
        <end position="738"/>
    </location>
</feature>
<evidence type="ECO:0000256" key="5">
    <source>
        <dbReference type="ARBA" id="ARBA00022692"/>
    </source>
</evidence>
<keyword evidence="6" id="KW-0408">Iron</keyword>
<evidence type="ECO:0000256" key="11">
    <source>
        <dbReference type="PROSITE-ProRule" id="PRU01360"/>
    </source>
</evidence>
<keyword evidence="7" id="KW-0406">Ion transport</keyword>
<evidence type="ECO:0000256" key="2">
    <source>
        <dbReference type="ARBA" id="ARBA00022448"/>
    </source>
</evidence>
<dbReference type="PROSITE" id="PS52016">
    <property type="entry name" value="TONB_DEPENDENT_REC_3"/>
    <property type="match status" value="1"/>
</dbReference>
<evidence type="ECO:0000256" key="9">
    <source>
        <dbReference type="ARBA" id="ARBA00023136"/>
    </source>
</evidence>
<dbReference type="InterPro" id="IPR000531">
    <property type="entry name" value="Beta-barrel_TonB"/>
</dbReference>
<evidence type="ECO:0000256" key="13">
    <source>
        <dbReference type="SAM" id="MobiDB-lite"/>
    </source>
</evidence>
<dbReference type="InterPro" id="IPR012910">
    <property type="entry name" value="Plug_dom"/>
</dbReference>
<dbReference type="RefSeq" id="WP_309804405.1">
    <property type="nucleotide sequence ID" value="NZ_JAVDRD010000001.1"/>
</dbReference>
<keyword evidence="5 11" id="KW-0812">Transmembrane</keyword>
<comment type="similarity">
    <text evidence="11 12">Belongs to the TonB-dependent receptor family.</text>
</comment>
<dbReference type="Pfam" id="PF00593">
    <property type="entry name" value="TonB_dep_Rec_b-barrel"/>
    <property type="match status" value="1"/>
</dbReference>
<dbReference type="InterPro" id="IPR039426">
    <property type="entry name" value="TonB-dep_rcpt-like"/>
</dbReference>